<dbReference type="PROSITE" id="PS51186">
    <property type="entry name" value="GNAT"/>
    <property type="match status" value="1"/>
</dbReference>
<organism evidence="2 3">
    <name type="scientific">Terrihalobacillus insolitus</name>
    <dbReference type="NCBI Taxonomy" id="2950438"/>
    <lineage>
        <taxon>Bacteria</taxon>
        <taxon>Bacillati</taxon>
        <taxon>Bacillota</taxon>
        <taxon>Bacilli</taxon>
        <taxon>Bacillales</taxon>
        <taxon>Bacillaceae</taxon>
        <taxon>Terrihalobacillus</taxon>
    </lineage>
</organism>
<protein>
    <submittedName>
        <fullName evidence="2">GNAT family N-acetyltransferase</fullName>
    </submittedName>
</protein>
<name>A0A9X3WSU0_9BACI</name>
<dbReference type="CDD" id="cd04301">
    <property type="entry name" value="NAT_SF"/>
    <property type="match status" value="1"/>
</dbReference>
<evidence type="ECO:0000313" key="2">
    <source>
        <dbReference type="EMBL" id="MDC3425177.1"/>
    </source>
</evidence>
<proteinExistence type="predicted"/>
<dbReference type="GO" id="GO:0016747">
    <property type="term" value="F:acyltransferase activity, transferring groups other than amino-acyl groups"/>
    <property type="evidence" value="ECO:0007669"/>
    <property type="project" value="InterPro"/>
</dbReference>
<dbReference type="EMBL" id="JAMQKB010000011">
    <property type="protein sequence ID" value="MDC3425177.1"/>
    <property type="molecule type" value="Genomic_DNA"/>
</dbReference>
<sequence>MQWKKKLFDVLTVQELYAILKARVDVFVVEQNCPYGEIDNYDQVSTHLYLENDGEIIAYARLLPRNVKYKEASIGRVLVNQTYRKNGYAKELLERSIAVILEEWKEPAIKIQGQEYLRQFYGSFGFKEISDIYLEDDIPHVDMLLRT</sequence>
<dbReference type="Pfam" id="PF13673">
    <property type="entry name" value="Acetyltransf_10"/>
    <property type="match status" value="1"/>
</dbReference>
<keyword evidence="3" id="KW-1185">Reference proteome</keyword>
<dbReference type="Gene3D" id="3.40.630.30">
    <property type="match status" value="1"/>
</dbReference>
<dbReference type="AlphaFoldDB" id="A0A9X3WSU0"/>
<comment type="caution">
    <text evidence="2">The sequence shown here is derived from an EMBL/GenBank/DDBJ whole genome shotgun (WGS) entry which is preliminary data.</text>
</comment>
<dbReference type="Proteomes" id="UP001145050">
    <property type="component" value="Unassembled WGS sequence"/>
</dbReference>
<dbReference type="SUPFAM" id="SSF55729">
    <property type="entry name" value="Acyl-CoA N-acyltransferases (Nat)"/>
    <property type="match status" value="1"/>
</dbReference>
<evidence type="ECO:0000259" key="1">
    <source>
        <dbReference type="PROSITE" id="PS51186"/>
    </source>
</evidence>
<evidence type="ECO:0000313" key="3">
    <source>
        <dbReference type="Proteomes" id="UP001145050"/>
    </source>
</evidence>
<reference evidence="2" key="1">
    <citation type="submission" date="2022-06" db="EMBL/GenBank/DDBJ databases">
        <title>Aquibacillus sp. a new bacterium isolated from soil saline samples.</title>
        <authorList>
            <person name="Galisteo C."/>
            <person name="De La Haba R."/>
            <person name="Sanchez-Porro C."/>
            <person name="Ventosa A."/>
        </authorList>
    </citation>
    <scope>NUCLEOTIDE SEQUENCE</scope>
    <source>
        <strain evidence="2">3ASR75-11</strain>
    </source>
</reference>
<accession>A0A9X3WSU0</accession>
<dbReference type="RefSeq" id="WP_272436978.1">
    <property type="nucleotide sequence ID" value="NZ_JAMQKB010000011.1"/>
</dbReference>
<dbReference type="InterPro" id="IPR016181">
    <property type="entry name" value="Acyl_CoA_acyltransferase"/>
</dbReference>
<dbReference type="InterPro" id="IPR000182">
    <property type="entry name" value="GNAT_dom"/>
</dbReference>
<feature type="domain" description="N-acetyltransferase" evidence="1">
    <location>
        <begin position="6"/>
        <end position="147"/>
    </location>
</feature>
<gene>
    <name evidence="2" type="ORF">NC797_11750</name>
</gene>